<comment type="caution">
    <text evidence="3">The sequence shown here is derived from an EMBL/GenBank/DDBJ whole genome shotgun (WGS) entry which is preliminary data.</text>
</comment>
<accession>A0A1A3BXQ0</accession>
<evidence type="ECO:0000313" key="3">
    <source>
        <dbReference type="EMBL" id="OBI78812.1"/>
    </source>
</evidence>
<dbReference type="InterPro" id="IPR024520">
    <property type="entry name" value="DUF3558"/>
</dbReference>
<feature type="region of interest" description="Disordered" evidence="1">
    <location>
        <begin position="24"/>
        <end position="51"/>
    </location>
</feature>
<dbReference type="PROSITE" id="PS51257">
    <property type="entry name" value="PROKAR_LIPOPROTEIN"/>
    <property type="match status" value="1"/>
</dbReference>
<dbReference type="STRING" id="1790.A5645_26490"/>
<dbReference type="Proteomes" id="UP000093795">
    <property type="component" value="Unassembled WGS sequence"/>
</dbReference>
<sequence>MFGCRRYLVLALLPLLTACPGGSHQPAGPAGPSWPSSTTSKQARHGPSFPECGGVTDQTIAELTGVAGLVLTARNPLGCQWLVNGSIDGPWFSFSWFRGSPIGRERKNEDLSRSSVSDINVDGHSGYIAVATDRLGTRLCDVGIQYQDDFFEWSIQFVRKPFPNPCDIATELSRRTIAAVK</sequence>
<name>A0A1A3BXQ0_MYCAS</name>
<gene>
    <name evidence="3" type="ORF">A9X01_02560</name>
</gene>
<proteinExistence type="predicted"/>
<evidence type="ECO:0000313" key="4">
    <source>
        <dbReference type="Proteomes" id="UP000093795"/>
    </source>
</evidence>
<feature type="chain" id="PRO_5038442438" description="DUF3558 domain-containing protein" evidence="2">
    <location>
        <begin position="24"/>
        <end position="181"/>
    </location>
</feature>
<dbReference type="EMBL" id="LZKQ01000235">
    <property type="protein sequence ID" value="OBI78812.1"/>
    <property type="molecule type" value="Genomic_DNA"/>
</dbReference>
<reference evidence="3 4" key="1">
    <citation type="submission" date="2016-06" db="EMBL/GenBank/DDBJ databases">
        <authorList>
            <person name="Kjaerup R.B."/>
            <person name="Dalgaard T.S."/>
            <person name="Juul-Madsen H.R."/>
        </authorList>
    </citation>
    <scope>NUCLEOTIDE SEQUENCE [LARGE SCALE GENOMIC DNA]</scope>
    <source>
        <strain evidence="3 4">1081914.2</strain>
    </source>
</reference>
<keyword evidence="2" id="KW-0732">Signal</keyword>
<evidence type="ECO:0000256" key="2">
    <source>
        <dbReference type="SAM" id="SignalP"/>
    </source>
</evidence>
<feature type="signal peptide" evidence="2">
    <location>
        <begin position="1"/>
        <end position="23"/>
    </location>
</feature>
<feature type="compositionally biased region" description="Low complexity" evidence="1">
    <location>
        <begin position="26"/>
        <end position="40"/>
    </location>
</feature>
<evidence type="ECO:0008006" key="5">
    <source>
        <dbReference type="Google" id="ProtNLM"/>
    </source>
</evidence>
<dbReference type="OrthoDB" id="4624021at2"/>
<dbReference type="RefSeq" id="WP_065122544.1">
    <property type="nucleotide sequence ID" value="NZ_LZKQ01000235.1"/>
</dbReference>
<evidence type="ECO:0000256" key="1">
    <source>
        <dbReference type="SAM" id="MobiDB-lite"/>
    </source>
</evidence>
<protein>
    <recommendedName>
        <fullName evidence="5">DUF3558 domain-containing protein</fullName>
    </recommendedName>
</protein>
<dbReference type="Pfam" id="PF12079">
    <property type="entry name" value="DUF3558"/>
    <property type="match status" value="1"/>
</dbReference>
<organism evidence="3 4">
    <name type="scientific">Mycobacterium asiaticum</name>
    <dbReference type="NCBI Taxonomy" id="1790"/>
    <lineage>
        <taxon>Bacteria</taxon>
        <taxon>Bacillati</taxon>
        <taxon>Actinomycetota</taxon>
        <taxon>Actinomycetes</taxon>
        <taxon>Mycobacteriales</taxon>
        <taxon>Mycobacteriaceae</taxon>
        <taxon>Mycobacterium</taxon>
    </lineage>
</organism>
<dbReference type="AlphaFoldDB" id="A0A1A3BXQ0"/>